<dbReference type="AlphaFoldDB" id="A0AAE7Q3G7"/>
<keyword evidence="3" id="KW-0482">Metalloprotease</keyword>
<feature type="transmembrane region" description="Helical" evidence="1">
    <location>
        <begin position="106"/>
        <end position="129"/>
    </location>
</feature>
<evidence type="ECO:0000313" key="4">
    <source>
        <dbReference type="Proteomes" id="UP000826802"/>
    </source>
</evidence>
<keyword evidence="1" id="KW-0812">Transmembrane</keyword>
<keyword evidence="3" id="KW-0378">Hydrolase</keyword>
<keyword evidence="1" id="KW-1133">Transmembrane helix</keyword>
<organism evidence="3 4">
    <name type="scientific">Macrococcoides bohemicum</name>
    <dbReference type="NCBI Taxonomy" id="1903056"/>
    <lineage>
        <taxon>Bacteria</taxon>
        <taxon>Bacillati</taxon>
        <taxon>Bacillota</taxon>
        <taxon>Bacilli</taxon>
        <taxon>Bacillales</taxon>
        <taxon>Staphylococcaceae</taxon>
        <taxon>Macrococcoides</taxon>
    </lineage>
</organism>
<feature type="transmembrane region" description="Helical" evidence="1">
    <location>
        <begin position="71"/>
        <end position="94"/>
    </location>
</feature>
<feature type="domain" description="CAAX prenyl protease 2/Lysostaphin resistance protein A-like" evidence="2">
    <location>
        <begin position="103"/>
        <end position="196"/>
    </location>
</feature>
<evidence type="ECO:0000256" key="1">
    <source>
        <dbReference type="SAM" id="Phobius"/>
    </source>
</evidence>
<feature type="transmembrane region" description="Helical" evidence="1">
    <location>
        <begin position="6"/>
        <end position="26"/>
    </location>
</feature>
<gene>
    <name evidence="3" type="ORF">KYI11_00665</name>
</gene>
<dbReference type="RefSeq" id="WP_203546017.1">
    <property type="nucleotide sequence ID" value="NZ_CP054482.1"/>
</dbReference>
<feature type="transmembrane region" description="Helical" evidence="1">
    <location>
        <begin position="207"/>
        <end position="227"/>
    </location>
</feature>
<keyword evidence="3" id="KW-0645">Protease</keyword>
<feature type="transmembrane region" description="Helical" evidence="1">
    <location>
        <begin position="163"/>
        <end position="187"/>
    </location>
</feature>
<dbReference type="Proteomes" id="UP000826802">
    <property type="component" value="Chromosome"/>
</dbReference>
<dbReference type="GO" id="GO:0004175">
    <property type="term" value="F:endopeptidase activity"/>
    <property type="evidence" value="ECO:0007669"/>
    <property type="project" value="UniProtKB-ARBA"/>
</dbReference>
<proteinExistence type="predicted"/>
<evidence type="ECO:0000259" key="2">
    <source>
        <dbReference type="Pfam" id="PF02517"/>
    </source>
</evidence>
<keyword evidence="4" id="KW-1185">Reference proteome</keyword>
<evidence type="ECO:0000313" key="3">
    <source>
        <dbReference type="EMBL" id="QYA42493.1"/>
    </source>
</evidence>
<dbReference type="GO" id="GO:0008237">
    <property type="term" value="F:metallopeptidase activity"/>
    <property type="evidence" value="ECO:0007669"/>
    <property type="project" value="UniProtKB-KW"/>
</dbReference>
<protein>
    <submittedName>
        <fullName evidence="3">CPBP family intramembrane metalloprotease</fullName>
    </submittedName>
</protein>
<dbReference type="Pfam" id="PF02517">
    <property type="entry name" value="Rce1-like"/>
    <property type="match status" value="1"/>
</dbReference>
<name>A0AAE7Q3G7_9STAP</name>
<keyword evidence="1" id="KW-0472">Membrane</keyword>
<feature type="transmembrane region" description="Helical" evidence="1">
    <location>
        <begin position="38"/>
        <end position="59"/>
    </location>
</feature>
<dbReference type="GeneID" id="99096466"/>
<sequence length="237" mass="26998">MKKHYIFLAAYMIVMGLGLFVCKNFLNTPYDGVHFSRRFLPFMALLAVMVVIYSVRFQSLLSLERRNKNTYIFSILPLITIVSAAILAAFHYFSWQIASIIPFIDAALIGIAEEGMFRYIILGALLHYIKPVKAILLSSFLFGALHLLNILGGLSIDEVGSQLISTVAMGMFLGTVYAYTSNIYIPILFHSAWDYIFLVQGIEVPYVSQLFIITIVLEIIVTCIMLWRIKRRDHMYS</sequence>
<feature type="transmembrane region" description="Helical" evidence="1">
    <location>
        <begin position="135"/>
        <end position="156"/>
    </location>
</feature>
<dbReference type="InterPro" id="IPR003675">
    <property type="entry name" value="Rce1/LyrA-like_dom"/>
</dbReference>
<dbReference type="EMBL" id="CP079981">
    <property type="protein sequence ID" value="QYA42493.1"/>
    <property type="molecule type" value="Genomic_DNA"/>
</dbReference>
<accession>A0AAE7Q3G7</accession>
<dbReference type="GO" id="GO:0080120">
    <property type="term" value="P:CAAX-box protein maturation"/>
    <property type="evidence" value="ECO:0007669"/>
    <property type="project" value="UniProtKB-ARBA"/>
</dbReference>
<reference evidence="3 4" key="1">
    <citation type="submission" date="2021-07" db="EMBL/GenBank/DDBJ databases">
        <title>Prevalence and characterization of methicillin-resistant Macrococcus spp. in food producing animals and meat in Switzerland in 2019.</title>
        <authorList>
            <person name="Keller J.E."/>
            <person name="Schwendener S."/>
            <person name="Neuenschwander J."/>
            <person name="Overesch G."/>
            <person name="Perreten V."/>
        </authorList>
    </citation>
    <scope>NUCLEOTIDE SEQUENCE [LARGE SCALE GENOMIC DNA]</scope>
    <source>
        <strain evidence="3 4">19Msa0936</strain>
    </source>
</reference>